<keyword evidence="2" id="KW-1185">Reference proteome</keyword>
<protein>
    <submittedName>
        <fullName evidence="1">Uncharacterized protein</fullName>
    </submittedName>
</protein>
<evidence type="ECO:0000313" key="1">
    <source>
        <dbReference type="EMBL" id="PYD70024.1"/>
    </source>
</evidence>
<dbReference type="EMBL" id="NKUB01000006">
    <property type="protein sequence ID" value="PYD70024.1"/>
    <property type="molecule type" value="Genomic_DNA"/>
</dbReference>
<dbReference type="AlphaFoldDB" id="A0A2V4RM17"/>
<proteinExistence type="predicted"/>
<organism evidence="1 2">
    <name type="scientific">Komagataeibacter swingsii</name>
    <dbReference type="NCBI Taxonomy" id="215220"/>
    <lineage>
        <taxon>Bacteria</taxon>
        <taxon>Pseudomonadati</taxon>
        <taxon>Pseudomonadota</taxon>
        <taxon>Alphaproteobacteria</taxon>
        <taxon>Acetobacterales</taxon>
        <taxon>Acetobacteraceae</taxon>
        <taxon>Komagataeibacter</taxon>
    </lineage>
</organism>
<evidence type="ECO:0000313" key="2">
    <source>
        <dbReference type="Proteomes" id="UP000247371"/>
    </source>
</evidence>
<reference evidence="1 2" key="1">
    <citation type="submission" date="2017-07" db="EMBL/GenBank/DDBJ databases">
        <title>A draft genome sequence of Komagataeibacter swingsii LMG 22125.</title>
        <authorList>
            <person name="Skraban J."/>
            <person name="Cleenwerck I."/>
            <person name="Vandamme P."/>
            <person name="Trcek J."/>
        </authorList>
    </citation>
    <scope>NUCLEOTIDE SEQUENCE [LARGE SCALE GENOMIC DNA]</scope>
    <source>
        <strain evidence="1 2">LMG 22125</strain>
    </source>
</reference>
<comment type="caution">
    <text evidence="1">The sequence shown here is derived from an EMBL/GenBank/DDBJ whole genome shotgun (WGS) entry which is preliminary data.</text>
</comment>
<dbReference type="Proteomes" id="UP000247371">
    <property type="component" value="Unassembled WGS sequence"/>
</dbReference>
<gene>
    <name evidence="1" type="ORF">CFR76_06975</name>
</gene>
<sequence>MVVGSNPTRLTIPCLPLFPCHAACPFGPYAISGRSGLLRDTFARRDANPWPHGPIYWNTILYVPSTRLARGTAMACIQPIKGGTLGDFARPQAYGCSI</sequence>
<accession>A0A2V4RM17</accession>
<name>A0A2V4RM17_9PROT</name>